<evidence type="ECO:0000259" key="2">
    <source>
        <dbReference type="Pfam" id="PF02397"/>
    </source>
</evidence>
<dbReference type="PANTHER" id="PTHR30576">
    <property type="entry name" value="COLANIC BIOSYNTHESIS UDP-GLUCOSE LIPID CARRIER TRANSFERASE"/>
    <property type="match status" value="1"/>
</dbReference>
<gene>
    <name evidence="3" type="ORF">ISU10_07315</name>
</gene>
<dbReference type="Pfam" id="PF02397">
    <property type="entry name" value="Bac_transf"/>
    <property type="match status" value="1"/>
</dbReference>
<sequence length="230" mass="25318">MPLFELHVARSATPGVRLARMVKRGLDVVLATLLLFLLAPLLALIAVAVKATSPGPVLFRQTRLGRDCVPFSILKFRTMVVDAEARLVADTDAAAHYVLAGYKVPAGAETRTTPLGRWLRRTSLDELPQLVNVLSGQMSLVGPRPVVLPEIAEYGPWRWAYAATRPGMTGVWQVTGRGRMVYPERAKLDARYVAHWSLRTDLWILAQTLPAVVRGERRPEAPALPALDAQ</sequence>
<feature type="domain" description="Bacterial sugar transferase" evidence="2">
    <location>
        <begin position="23"/>
        <end position="213"/>
    </location>
</feature>
<comment type="similarity">
    <text evidence="1">Belongs to the bacterial sugar transferase family.</text>
</comment>
<dbReference type="PANTHER" id="PTHR30576:SF10">
    <property type="entry name" value="SLL5057 PROTEIN"/>
    <property type="match status" value="1"/>
</dbReference>
<dbReference type="GO" id="GO:0016780">
    <property type="term" value="F:phosphotransferase activity, for other substituted phosphate groups"/>
    <property type="evidence" value="ECO:0007669"/>
    <property type="project" value="TreeGrafter"/>
</dbReference>
<accession>A0A930VMQ3</accession>
<dbReference type="AlphaFoldDB" id="A0A930VMQ3"/>
<name>A0A930VMQ3_9ACTN</name>
<organism evidence="3 4">
    <name type="scientific">Nocardioides agariphilus</name>
    <dbReference type="NCBI Taxonomy" id="433664"/>
    <lineage>
        <taxon>Bacteria</taxon>
        <taxon>Bacillati</taxon>
        <taxon>Actinomycetota</taxon>
        <taxon>Actinomycetes</taxon>
        <taxon>Propionibacteriales</taxon>
        <taxon>Nocardioidaceae</taxon>
        <taxon>Nocardioides</taxon>
    </lineage>
</organism>
<dbReference type="InterPro" id="IPR003362">
    <property type="entry name" value="Bact_transf"/>
</dbReference>
<reference evidence="3" key="1">
    <citation type="submission" date="2020-11" db="EMBL/GenBank/DDBJ databases">
        <title>Nocardioides cynanchi sp. nov., isolated from soil of rhizosphere of Cynanchum wilfordii.</title>
        <authorList>
            <person name="Lee J.-S."/>
            <person name="Suh M.K."/>
            <person name="Kim J.-S."/>
        </authorList>
    </citation>
    <scope>NUCLEOTIDE SEQUENCE</scope>
    <source>
        <strain evidence="3">KCTC 19276</strain>
    </source>
</reference>
<protein>
    <submittedName>
        <fullName evidence="3">Sugar transferase</fullName>
    </submittedName>
</protein>
<dbReference type="Proteomes" id="UP000660668">
    <property type="component" value="Unassembled WGS sequence"/>
</dbReference>
<dbReference type="EMBL" id="JADKPO010000007">
    <property type="protein sequence ID" value="MBF4767570.1"/>
    <property type="molecule type" value="Genomic_DNA"/>
</dbReference>
<keyword evidence="4" id="KW-1185">Reference proteome</keyword>
<evidence type="ECO:0000313" key="3">
    <source>
        <dbReference type="EMBL" id="MBF4767570.1"/>
    </source>
</evidence>
<proteinExistence type="inferred from homology"/>
<dbReference type="RefSeq" id="WP_194695711.1">
    <property type="nucleotide sequence ID" value="NZ_JADKPO010000007.1"/>
</dbReference>
<evidence type="ECO:0000256" key="1">
    <source>
        <dbReference type="ARBA" id="ARBA00006464"/>
    </source>
</evidence>
<comment type="caution">
    <text evidence="3">The sequence shown here is derived from an EMBL/GenBank/DDBJ whole genome shotgun (WGS) entry which is preliminary data.</text>
</comment>
<keyword evidence="3" id="KW-0808">Transferase</keyword>
<evidence type="ECO:0000313" key="4">
    <source>
        <dbReference type="Proteomes" id="UP000660668"/>
    </source>
</evidence>